<reference evidence="1 2" key="1">
    <citation type="submission" date="2016-10" db="EMBL/GenBank/DDBJ databases">
        <authorList>
            <person name="Varghese N."/>
            <person name="Submissions S."/>
        </authorList>
    </citation>
    <scope>NUCLEOTIDE SEQUENCE [LARGE SCALE GENOMIC DNA]</scope>
    <source>
        <strain evidence="1 2">CIP 109853</strain>
    </source>
</reference>
<organism evidence="1 2">
    <name type="scientific">Pseudomonas cuatrocienegasensis</name>
    <dbReference type="NCBI Taxonomy" id="543360"/>
    <lineage>
        <taxon>Bacteria</taxon>
        <taxon>Pseudomonadati</taxon>
        <taxon>Pseudomonadota</taxon>
        <taxon>Gammaproteobacteria</taxon>
        <taxon>Pseudomonadales</taxon>
        <taxon>Pseudomonadaceae</taxon>
        <taxon>Pseudomonas</taxon>
    </lineage>
</organism>
<protein>
    <submittedName>
        <fullName evidence="1">Uncharacterized protein</fullName>
    </submittedName>
</protein>
<comment type="caution">
    <text evidence="1">The sequence shown here is derived from an EMBL/GenBank/DDBJ whole genome shotgun (WGS) entry which is preliminary data.</text>
</comment>
<evidence type="ECO:0000313" key="2">
    <source>
        <dbReference type="Proteomes" id="UP000198512"/>
    </source>
</evidence>
<name>A0ABY1BMS1_9PSED</name>
<dbReference type="EMBL" id="FOFP01000017">
    <property type="protein sequence ID" value="SER20351.1"/>
    <property type="molecule type" value="Genomic_DNA"/>
</dbReference>
<dbReference type="Proteomes" id="UP000198512">
    <property type="component" value="Unassembled WGS sequence"/>
</dbReference>
<evidence type="ECO:0000313" key="1">
    <source>
        <dbReference type="EMBL" id="SER20351.1"/>
    </source>
</evidence>
<keyword evidence="2" id="KW-1185">Reference proteome</keyword>
<proteinExistence type="predicted"/>
<sequence length="226" mass="25558">MRKGPLILSRQPLTAAAKARKWPAIHLCPNNARNQRSMQPLGKSAVNPDSGSDFGVFLQSRYAHMRKILITPNCLTGDILEAFHRQYLDGNDLASWSEELLIAGFNSDAIIEAMSNPEMHWPEVPVLFSKICSDIGLSTDVINEIESLKLSTMLEEYRHGYRQALQILQRFEELRVNIGFPEPIEFRLMEDSPNGKNESGYYGIQSKKSGNELEELACKHLDKLNI</sequence>
<gene>
    <name evidence="1" type="ORF">SAMN05216600_11784</name>
</gene>
<accession>A0ABY1BMS1</accession>